<dbReference type="AlphaFoldDB" id="A0A1G6XN64"/>
<protein>
    <submittedName>
        <fullName evidence="3">Ribbon-helix-helix protein, copG family</fullName>
    </submittedName>
</protein>
<evidence type="ECO:0000313" key="4">
    <source>
        <dbReference type="Proteomes" id="UP000324021"/>
    </source>
</evidence>
<accession>A0A1G6XN64</accession>
<dbReference type="InterPro" id="IPR002145">
    <property type="entry name" value="CopG"/>
</dbReference>
<evidence type="ECO:0000313" key="3">
    <source>
        <dbReference type="EMBL" id="SDD79628.1"/>
    </source>
</evidence>
<dbReference type="SUPFAM" id="SSF47598">
    <property type="entry name" value="Ribbon-helix-helix"/>
    <property type="match status" value="1"/>
</dbReference>
<feature type="domain" description="Ribbon-helix-helix protein CopG" evidence="2">
    <location>
        <begin position="2"/>
        <end position="39"/>
    </location>
</feature>
<sequence length="165" mass="18842">MKVTTLRLPEAMYEALNAEAEAEEMSLSEYIREILRERENTQENTQPNTTEYDDRLRELEQRLADLENQVSTPDAPRGVGDGHADPKGESGETDVVEWVRENQPVSRSEIVAAFRDEIDDRGIKPDSWWRRHARPALEEAGGEFTRNVGWEFGESGGVYDPTTEF</sequence>
<evidence type="ECO:0000259" key="2">
    <source>
        <dbReference type="Pfam" id="PF01402"/>
    </source>
</evidence>
<gene>
    <name evidence="3" type="ORF">SAMN05192552_10503</name>
</gene>
<dbReference type="RefSeq" id="WP_149782593.1">
    <property type="nucleotide sequence ID" value="NZ_FMZP01000050.1"/>
</dbReference>
<dbReference type="Proteomes" id="UP000324021">
    <property type="component" value="Unassembled WGS sequence"/>
</dbReference>
<name>A0A1G6XN64_9EURY</name>
<proteinExistence type="predicted"/>
<feature type="compositionally biased region" description="Basic and acidic residues" evidence="1">
    <location>
        <begin position="80"/>
        <end position="90"/>
    </location>
</feature>
<organism evidence="3 4">
    <name type="scientific">Natrinema hispanicum</name>
    <dbReference type="NCBI Taxonomy" id="392421"/>
    <lineage>
        <taxon>Archaea</taxon>
        <taxon>Methanobacteriati</taxon>
        <taxon>Methanobacteriota</taxon>
        <taxon>Stenosarchaea group</taxon>
        <taxon>Halobacteria</taxon>
        <taxon>Halobacteriales</taxon>
        <taxon>Natrialbaceae</taxon>
        <taxon>Natrinema</taxon>
    </lineage>
</organism>
<dbReference type="Pfam" id="PF01402">
    <property type="entry name" value="RHH_1"/>
    <property type="match status" value="1"/>
</dbReference>
<dbReference type="GO" id="GO:0006355">
    <property type="term" value="P:regulation of DNA-templated transcription"/>
    <property type="evidence" value="ECO:0007669"/>
    <property type="project" value="InterPro"/>
</dbReference>
<dbReference type="InterPro" id="IPR010985">
    <property type="entry name" value="Ribbon_hlx_hlx"/>
</dbReference>
<reference evidence="3 4" key="1">
    <citation type="submission" date="2016-10" db="EMBL/GenBank/DDBJ databases">
        <authorList>
            <person name="Varghese N."/>
            <person name="Submissions S."/>
        </authorList>
    </citation>
    <scope>NUCLEOTIDE SEQUENCE [LARGE SCALE GENOMIC DNA]</scope>
    <source>
        <strain evidence="3 4">CDM_1</strain>
    </source>
</reference>
<dbReference type="EMBL" id="FMZP01000050">
    <property type="protein sequence ID" value="SDD79628.1"/>
    <property type="molecule type" value="Genomic_DNA"/>
</dbReference>
<evidence type="ECO:0000256" key="1">
    <source>
        <dbReference type="SAM" id="MobiDB-lite"/>
    </source>
</evidence>
<feature type="region of interest" description="Disordered" evidence="1">
    <location>
        <begin position="67"/>
        <end position="95"/>
    </location>
</feature>